<dbReference type="Proteomes" id="UP000010475">
    <property type="component" value="Chromosome"/>
</dbReference>
<gene>
    <name evidence="1" type="ORF">Cylst_2377</name>
</gene>
<dbReference type="HOGENOM" id="CLU_2971875_0_0_3"/>
<keyword evidence="2" id="KW-1185">Reference proteome</keyword>
<evidence type="ECO:0000313" key="1">
    <source>
        <dbReference type="EMBL" id="AFZ24600.1"/>
    </source>
</evidence>
<protein>
    <submittedName>
        <fullName evidence="1">Uncharacterized protein</fullName>
    </submittedName>
</protein>
<dbReference type="RefSeq" id="WP_015207854.1">
    <property type="nucleotide sequence ID" value="NC_019757.1"/>
</dbReference>
<name>K9WW64_9NOST</name>
<evidence type="ECO:0000313" key="2">
    <source>
        <dbReference type="Proteomes" id="UP000010475"/>
    </source>
</evidence>
<dbReference type="AlphaFoldDB" id="K9WW64"/>
<reference evidence="1 2" key="1">
    <citation type="submission" date="2012-06" db="EMBL/GenBank/DDBJ databases">
        <title>Finished chromosome of genome of Cylindrospermum stagnale PCC 7417.</title>
        <authorList>
            <consortium name="US DOE Joint Genome Institute"/>
            <person name="Gugger M."/>
            <person name="Coursin T."/>
            <person name="Rippka R."/>
            <person name="Tandeau De Marsac N."/>
            <person name="Huntemann M."/>
            <person name="Wei C.-L."/>
            <person name="Han J."/>
            <person name="Detter J.C."/>
            <person name="Han C."/>
            <person name="Tapia R."/>
            <person name="Chen A."/>
            <person name="Kyrpides N."/>
            <person name="Mavromatis K."/>
            <person name="Markowitz V."/>
            <person name="Szeto E."/>
            <person name="Ivanova N."/>
            <person name="Pagani I."/>
            <person name="Pati A."/>
            <person name="Goodwin L."/>
            <person name="Nordberg H.P."/>
            <person name="Cantor M.N."/>
            <person name="Hua S.X."/>
            <person name="Woyke T."/>
            <person name="Kerfeld C.A."/>
        </authorList>
    </citation>
    <scope>NUCLEOTIDE SEQUENCE [LARGE SCALE GENOMIC DNA]</scope>
    <source>
        <strain evidence="1 2">PCC 7417</strain>
    </source>
</reference>
<sequence length="58" mass="6682">MKCLYYVVSIEITAKWDTFRLNVYNSAFLTPSTSNLISNSDLRFAAALRYRLIFAQAL</sequence>
<accession>K9WW64</accession>
<organism evidence="1 2">
    <name type="scientific">Cylindrospermum stagnale PCC 7417</name>
    <dbReference type="NCBI Taxonomy" id="56107"/>
    <lineage>
        <taxon>Bacteria</taxon>
        <taxon>Bacillati</taxon>
        <taxon>Cyanobacteriota</taxon>
        <taxon>Cyanophyceae</taxon>
        <taxon>Nostocales</taxon>
        <taxon>Nostocaceae</taxon>
        <taxon>Cylindrospermum</taxon>
    </lineage>
</organism>
<dbReference type="EMBL" id="CP003642">
    <property type="protein sequence ID" value="AFZ24600.1"/>
    <property type="molecule type" value="Genomic_DNA"/>
</dbReference>
<dbReference type="KEGG" id="csg:Cylst_2377"/>
<proteinExistence type="predicted"/>